<feature type="transmembrane region" description="Helical" evidence="1">
    <location>
        <begin position="349"/>
        <end position="369"/>
    </location>
</feature>
<sequence>MPRLKNATRAVWCVVIAAAVLLLCSKSSPLFVLNDWMDANIFFTMGKSMFNGKVLYRDVFDHKGPVLYLLYGIGWLLDHTGFTGVLVLEIAAFAVFLGFGLQTASLLTGRELHPAWAMLPAAAIAAGRSFSHGGSAEEFLLPFLAAALYGLLAVLVQNSRMSRRMVLLQGVLAGCALWLKYTVLGFYLVWVLVLAVFYGRRGWWKELGRSCGIYLVGMALATLPWVLYFGIHGALKDWFTAYFYDNLFLYSGTGGGVGALVQHIWWAVRDALPVAALLLLFFLWAGWSRRWGAAAAVCLLAVGLAGTSLMGGYLVYYGLVLAVFAPLGLVPLTVLAAKMTANRNSPGALGFVLPGVGLVLGLIFCWVSSPNAPLRGRPADSMPQVRFAEQIQETPQATVLNYGTLDGGFYTASGVLPPCRYFCVTNMPLQEQWTEQDALMENGGVDYVVALAGNLQDRFPRYHCIDQCSYDGGEGTVTWYLYRRQ</sequence>
<feature type="transmembrane region" description="Helical" evidence="1">
    <location>
        <begin position="271"/>
        <end position="287"/>
    </location>
</feature>
<keyword evidence="1" id="KW-0472">Membrane</keyword>
<organism evidence="2 3">
    <name type="scientific">Subdoligranulum variabile</name>
    <dbReference type="NCBI Taxonomy" id="214851"/>
    <lineage>
        <taxon>Bacteria</taxon>
        <taxon>Bacillati</taxon>
        <taxon>Bacillota</taxon>
        <taxon>Clostridia</taxon>
        <taxon>Eubacteriales</taxon>
        <taxon>Oscillospiraceae</taxon>
        <taxon>Subdoligranulum</taxon>
    </lineage>
</organism>
<feature type="transmembrane region" description="Helical" evidence="1">
    <location>
        <begin position="212"/>
        <end position="235"/>
    </location>
</feature>
<evidence type="ECO:0000256" key="1">
    <source>
        <dbReference type="SAM" id="Phobius"/>
    </source>
</evidence>
<dbReference type="Proteomes" id="UP000782880">
    <property type="component" value="Unassembled WGS sequence"/>
</dbReference>
<name>A0A921LP20_9FIRM</name>
<accession>A0A921LP20</accession>
<dbReference type="EMBL" id="DYVE01000182">
    <property type="protein sequence ID" value="HJG28390.1"/>
    <property type="molecule type" value="Genomic_DNA"/>
</dbReference>
<evidence type="ECO:0000313" key="3">
    <source>
        <dbReference type="Proteomes" id="UP000782880"/>
    </source>
</evidence>
<feature type="transmembrane region" description="Helical" evidence="1">
    <location>
        <begin position="81"/>
        <end position="101"/>
    </location>
</feature>
<feature type="transmembrane region" description="Helical" evidence="1">
    <location>
        <begin position="316"/>
        <end position="337"/>
    </location>
</feature>
<reference evidence="2" key="2">
    <citation type="submission" date="2021-09" db="EMBL/GenBank/DDBJ databases">
        <authorList>
            <person name="Gilroy R."/>
        </authorList>
    </citation>
    <scope>NUCLEOTIDE SEQUENCE</scope>
    <source>
        <strain evidence="2">ChiBcec21-2208</strain>
    </source>
</reference>
<protein>
    <recommendedName>
        <fullName evidence="4">Glycosyltransferase RgtA/B/C/D-like domain-containing protein</fullName>
    </recommendedName>
</protein>
<feature type="transmembrane region" description="Helical" evidence="1">
    <location>
        <begin position="177"/>
        <end position="200"/>
    </location>
</feature>
<comment type="caution">
    <text evidence="2">The sequence shown here is derived from an EMBL/GenBank/DDBJ whole genome shotgun (WGS) entry which is preliminary data.</text>
</comment>
<reference evidence="2" key="1">
    <citation type="journal article" date="2021" name="PeerJ">
        <title>Extensive microbial diversity within the chicken gut microbiome revealed by metagenomics and culture.</title>
        <authorList>
            <person name="Gilroy R."/>
            <person name="Ravi A."/>
            <person name="Getino M."/>
            <person name="Pursley I."/>
            <person name="Horton D.L."/>
            <person name="Alikhan N.F."/>
            <person name="Baker D."/>
            <person name="Gharbi K."/>
            <person name="Hall N."/>
            <person name="Watson M."/>
            <person name="Adriaenssens E.M."/>
            <person name="Foster-Nyarko E."/>
            <person name="Jarju S."/>
            <person name="Secka A."/>
            <person name="Antonio M."/>
            <person name="Oren A."/>
            <person name="Chaudhuri R.R."/>
            <person name="La Ragione R."/>
            <person name="Hildebrand F."/>
            <person name="Pallen M.J."/>
        </authorList>
    </citation>
    <scope>NUCLEOTIDE SEQUENCE</scope>
    <source>
        <strain evidence="2">ChiBcec21-2208</strain>
    </source>
</reference>
<feature type="transmembrane region" description="Helical" evidence="1">
    <location>
        <begin position="139"/>
        <end position="156"/>
    </location>
</feature>
<dbReference type="AlphaFoldDB" id="A0A921LP20"/>
<keyword evidence="1" id="KW-1133">Transmembrane helix</keyword>
<feature type="transmembrane region" description="Helical" evidence="1">
    <location>
        <begin position="247"/>
        <end position="265"/>
    </location>
</feature>
<feature type="transmembrane region" description="Helical" evidence="1">
    <location>
        <begin position="292"/>
        <end position="310"/>
    </location>
</feature>
<evidence type="ECO:0000313" key="2">
    <source>
        <dbReference type="EMBL" id="HJG28390.1"/>
    </source>
</evidence>
<gene>
    <name evidence="2" type="ORF">K8V20_07070</name>
</gene>
<evidence type="ECO:0008006" key="4">
    <source>
        <dbReference type="Google" id="ProtNLM"/>
    </source>
</evidence>
<keyword evidence="1" id="KW-0812">Transmembrane</keyword>
<proteinExistence type="predicted"/>